<dbReference type="Proteomes" id="UP000239007">
    <property type="component" value="Unassembled WGS sequence"/>
</dbReference>
<dbReference type="Gene3D" id="3.40.50.11380">
    <property type="match status" value="1"/>
</dbReference>
<evidence type="ECO:0000313" key="3">
    <source>
        <dbReference type="Proteomes" id="UP000239007"/>
    </source>
</evidence>
<dbReference type="RefSeq" id="WP_105052312.1">
    <property type="nucleotide sequence ID" value="NZ_BMYG01000002.1"/>
</dbReference>
<dbReference type="AlphaFoldDB" id="A0A2S7UVR5"/>
<reference evidence="2 3" key="1">
    <citation type="submission" date="2016-12" db="EMBL/GenBank/DDBJ databases">
        <title>Diversity of luminous bacteria.</title>
        <authorList>
            <person name="Yoshizawa S."/>
            <person name="Kogure K."/>
        </authorList>
    </citation>
    <scope>NUCLEOTIDE SEQUENCE [LARGE SCALE GENOMIC DNA]</scope>
    <source>
        <strain evidence="2 3">SA4-48</strain>
    </source>
</reference>
<organism evidence="2 3">
    <name type="scientific">Psychrosphaera saromensis</name>
    <dbReference type="NCBI Taxonomy" id="716813"/>
    <lineage>
        <taxon>Bacteria</taxon>
        <taxon>Pseudomonadati</taxon>
        <taxon>Pseudomonadota</taxon>
        <taxon>Gammaproteobacteria</taxon>
        <taxon>Alteromonadales</taxon>
        <taxon>Pseudoalteromonadaceae</taxon>
        <taxon>Psychrosphaera</taxon>
    </lineage>
</organism>
<accession>A0A2S7UVR5</accession>
<sequence length="615" mass="70354">MDKIKVNSDKKNTSIEELEYAIVSKNYVDAEESLTLLIRQSVENKIELVVAPFDRTLTKEQKELESYQVIEKLAVLITMWFSDKSYKPSDNTYAFICLQKMFISNVFAASSYHSTDHILANLGLMGKSEYTSIELQMLLFVITNESSLEIPWDVMFKHLPEHSILAYSGLIRSINVQLSERAHNSIARLIEAASYAPVVKSSNVANLSPLISTLFNCSNLNGKNKYFIKQWVVKSLNKYMEDNLDKKLKYKIKNEVRTVPNKDKAKMVLIHEHYTENHAMYRCWHSSFKAFLHDFNVTAIGLSSCVDDVGRKDAHHFTGIEDKYDVVGFIEAILKEKPDIVVFASIGMSMFAPFIATQRLAPIQIVCGGHPSSSYMDTIDYMLWEDFVPKSVMKKILTEKFLPYKSNFTPARMVPYSLNISPKDDTVKIIINGVVQKITTELVGICNRLMEKTDKKLEFHLFMSHPKQDLDYFSTMSILRRFMPSCIVHPFTNYNDYMNVVGNCNFALPTIPFGGSNSNIDLIRLRVPKLFIQDESDLCGLTDYQIWKSVDVLDGYCSDVIELEKRALEWILDPNLLIPIKEKLECTEVTNLMLDCEKSVESDFRIANAIKSTLN</sequence>
<keyword evidence="3" id="KW-1185">Reference proteome</keyword>
<dbReference type="InterPro" id="IPR041109">
    <property type="entry name" value="HMW1C_N"/>
</dbReference>
<dbReference type="Pfam" id="PF18071">
    <property type="entry name" value="HMW1C_N"/>
    <property type="match status" value="1"/>
</dbReference>
<evidence type="ECO:0000259" key="1">
    <source>
        <dbReference type="Pfam" id="PF18071"/>
    </source>
</evidence>
<dbReference type="EMBL" id="MSCH01000003">
    <property type="protein sequence ID" value="PQJ53815.1"/>
    <property type="molecule type" value="Genomic_DNA"/>
</dbReference>
<comment type="caution">
    <text evidence="2">The sequence shown here is derived from an EMBL/GenBank/DDBJ whole genome shotgun (WGS) entry which is preliminary data.</text>
</comment>
<protein>
    <recommendedName>
        <fullName evidence="1">HMW1C N-terminal domain-containing protein</fullName>
    </recommendedName>
</protein>
<dbReference type="OrthoDB" id="8608962at2"/>
<name>A0A2S7UVR5_9GAMM</name>
<proteinExistence type="predicted"/>
<gene>
    <name evidence="2" type="ORF">BTO11_09155</name>
</gene>
<evidence type="ECO:0000313" key="2">
    <source>
        <dbReference type="EMBL" id="PQJ53815.1"/>
    </source>
</evidence>
<feature type="domain" description="HMW1C N-terminal" evidence="1">
    <location>
        <begin position="13"/>
        <end position="125"/>
    </location>
</feature>
<dbReference type="Gene3D" id="3.40.50.2000">
    <property type="entry name" value="Glycogen Phosphorylase B"/>
    <property type="match status" value="1"/>
</dbReference>